<sequence>MWPNRAAAALLAALLLGGAPVAGPIGAAPAAAETTAASLECREDIAIFTRLAQPPLAFEVEIADTEAARARGLMYRRELPAGQGMLFIYDTPRQVSFWMRNTLIPLDLIFMDARGEIRHIHRNAIPLDETPIPGAAPGDPDRDRLMILEIAGGEAARLGLAPGQAMAHPRLDQRIARQPCR</sequence>
<evidence type="ECO:0000313" key="3">
    <source>
        <dbReference type="Proteomes" id="UP000199502"/>
    </source>
</evidence>
<dbReference type="InterPro" id="IPR038695">
    <property type="entry name" value="Saro_0823-like_sf"/>
</dbReference>
<dbReference type="AlphaFoldDB" id="A0A1G5HEF1"/>
<dbReference type="Proteomes" id="UP000199502">
    <property type="component" value="Unassembled WGS sequence"/>
</dbReference>
<proteinExistence type="predicted"/>
<dbReference type="PANTHER" id="PTHR37953">
    <property type="entry name" value="UPF0127 PROTEIN MJ1496"/>
    <property type="match status" value="1"/>
</dbReference>
<evidence type="ECO:0008006" key="4">
    <source>
        <dbReference type="Google" id="ProtNLM"/>
    </source>
</evidence>
<accession>A0A1G5HEF1</accession>
<name>A0A1G5HEF1_9RHOB</name>
<organism evidence="2 3">
    <name type="scientific">Paracoccus tibetensis</name>
    <dbReference type="NCBI Taxonomy" id="336292"/>
    <lineage>
        <taxon>Bacteria</taxon>
        <taxon>Pseudomonadati</taxon>
        <taxon>Pseudomonadota</taxon>
        <taxon>Alphaproteobacteria</taxon>
        <taxon>Rhodobacterales</taxon>
        <taxon>Paracoccaceae</taxon>
        <taxon>Paracoccus</taxon>
    </lineage>
</organism>
<gene>
    <name evidence="2" type="ORF">SAMN05660710_02134</name>
</gene>
<dbReference type="RefSeq" id="WP_090743726.1">
    <property type="nucleotide sequence ID" value="NZ_FMVT01000006.1"/>
</dbReference>
<evidence type="ECO:0000313" key="2">
    <source>
        <dbReference type="EMBL" id="SCY62094.1"/>
    </source>
</evidence>
<dbReference type="PANTHER" id="PTHR37953:SF1">
    <property type="entry name" value="UPF0127 PROTEIN MJ1496"/>
    <property type="match status" value="1"/>
</dbReference>
<dbReference type="STRING" id="336292.SAMN05660710_02134"/>
<dbReference type="Pfam" id="PF02643">
    <property type="entry name" value="DUF192"/>
    <property type="match status" value="1"/>
</dbReference>
<dbReference type="InterPro" id="IPR003795">
    <property type="entry name" value="DUF192"/>
</dbReference>
<reference evidence="2 3" key="1">
    <citation type="submission" date="2016-10" db="EMBL/GenBank/DDBJ databases">
        <authorList>
            <person name="de Groot N.N."/>
        </authorList>
    </citation>
    <scope>NUCLEOTIDE SEQUENCE [LARGE SCALE GENOMIC DNA]</scope>
    <source>
        <strain evidence="2 3">CGMCC 1.8925</strain>
    </source>
</reference>
<dbReference type="EMBL" id="FMVT01000006">
    <property type="protein sequence ID" value="SCY62094.1"/>
    <property type="molecule type" value="Genomic_DNA"/>
</dbReference>
<keyword evidence="1" id="KW-0732">Signal</keyword>
<feature type="chain" id="PRO_5011448893" description="DUF192 domain-containing protein" evidence="1">
    <location>
        <begin position="23"/>
        <end position="181"/>
    </location>
</feature>
<keyword evidence="3" id="KW-1185">Reference proteome</keyword>
<dbReference type="OrthoDB" id="9808290at2"/>
<feature type="signal peptide" evidence="1">
    <location>
        <begin position="1"/>
        <end position="22"/>
    </location>
</feature>
<dbReference type="Gene3D" id="2.60.120.1140">
    <property type="entry name" value="Protein of unknown function DUF192"/>
    <property type="match status" value="1"/>
</dbReference>
<evidence type="ECO:0000256" key="1">
    <source>
        <dbReference type="SAM" id="SignalP"/>
    </source>
</evidence>
<protein>
    <recommendedName>
        <fullName evidence="4">DUF192 domain-containing protein</fullName>
    </recommendedName>
</protein>